<evidence type="ECO:0000313" key="3">
    <source>
        <dbReference type="Proteomes" id="UP000298030"/>
    </source>
</evidence>
<reference evidence="2 3" key="1">
    <citation type="journal article" date="2019" name="Nat. Ecol. Evol.">
        <title>Megaphylogeny resolves global patterns of mushroom evolution.</title>
        <authorList>
            <person name="Varga T."/>
            <person name="Krizsan K."/>
            <person name="Foldi C."/>
            <person name="Dima B."/>
            <person name="Sanchez-Garcia M."/>
            <person name="Sanchez-Ramirez S."/>
            <person name="Szollosi G.J."/>
            <person name="Szarkandi J.G."/>
            <person name="Papp V."/>
            <person name="Albert L."/>
            <person name="Andreopoulos W."/>
            <person name="Angelini C."/>
            <person name="Antonin V."/>
            <person name="Barry K.W."/>
            <person name="Bougher N.L."/>
            <person name="Buchanan P."/>
            <person name="Buyck B."/>
            <person name="Bense V."/>
            <person name="Catcheside P."/>
            <person name="Chovatia M."/>
            <person name="Cooper J."/>
            <person name="Damon W."/>
            <person name="Desjardin D."/>
            <person name="Finy P."/>
            <person name="Geml J."/>
            <person name="Haridas S."/>
            <person name="Hughes K."/>
            <person name="Justo A."/>
            <person name="Karasinski D."/>
            <person name="Kautmanova I."/>
            <person name="Kiss B."/>
            <person name="Kocsube S."/>
            <person name="Kotiranta H."/>
            <person name="LaButti K.M."/>
            <person name="Lechner B.E."/>
            <person name="Liimatainen K."/>
            <person name="Lipzen A."/>
            <person name="Lukacs Z."/>
            <person name="Mihaltcheva S."/>
            <person name="Morgado L.N."/>
            <person name="Niskanen T."/>
            <person name="Noordeloos M.E."/>
            <person name="Ohm R.A."/>
            <person name="Ortiz-Santana B."/>
            <person name="Ovrebo C."/>
            <person name="Racz N."/>
            <person name="Riley R."/>
            <person name="Savchenko A."/>
            <person name="Shiryaev A."/>
            <person name="Soop K."/>
            <person name="Spirin V."/>
            <person name="Szebenyi C."/>
            <person name="Tomsovsky M."/>
            <person name="Tulloss R.E."/>
            <person name="Uehling J."/>
            <person name="Grigoriev I.V."/>
            <person name="Vagvolgyi C."/>
            <person name="Papp T."/>
            <person name="Martin F.M."/>
            <person name="Miettinen O."/>
            <person name="Hibbett D.S."/>
            <person name="Nagy L.G."/>
        </authorList>
    </citation>
    <scope>NUCLEOTIDE SEQUENCE [LARGE SCALE GENOMIC DNA]</scope>
    <source>
        <strain evidence="2 3">FP101781</strain>
    </source>
</reference>
<comment type="caution">
    <text evidence="2">The sequence shown here is derived from an EMBL/GenBank/DDBJ whole genome shotgun (WGS) entry which is preliminary data.</text>
</comment>
<dbReference type="EMBL" id="QPFP01000038">
    <property type="protein sequence ID" value="TEB27640.1"/>
    <property type="molecule type" value="Genomic_DNA"/>
</dbReference>
<name>A0A4Y7T0H2_COPMI</name>
<gene>
    <name evidence="2" type="ORF">FA13DRAFT_1794577</name>
</gene>
<proteinExistence type="predicted"/>
<organism evidence="2 3">
    <name type="scientific">Coprinellus micaceus</name>
    <name type="common">Glistening ink-cap mushroom</name>
    <name type="synonym">Coprinus micaceus</name>
    <dbReference type="NCBI Taxonomy" id="71717"/>
    <lineage>
        <taxon>Eukaryota</taxon>
        <taxon>Fungi</taxon>
        <taxon>Dikarya</taxon>
        <taxon>Basidiomycota</taxon>
        <taxon>Agaricomycotina</taxon>
        <taxon>Agaricomycetes</taxon>
        <taxon>Agaricomycetidae</taxon>
        <taxon>Agaricales</taxon>
        <taxon>Agaricineae</taxon>
        <taxon>Psathyrellaceae</taxon>
        <taxon>Coprinellus</taxon>
    </lineage>
</organism>
<accession>A0A4Y7T0H2</accession>
<dbReference type="Proteomes" id="UP000298030">
    <property type="component" value="Unassembled WGS sequence"/>
</dbReference>
<evidence type="ECO:0000256" key="1">
    <source>
        <dbReference type="SAM" id="MobiDB-lite"/>
    </source>
</evidence>
<evidence type="ECO:0000313" key="2">
    <source>
        <dbReference type="EMBL" id="TEB27640.1"/>
    </source>
</evidence>
<keyword evidence="3" id="KW-1185">Reference proteome</keyword>
<protein>
    <submittedName>
        <fullName evidence="2">Uncharacterized protein</fullName>
    </submittedName>
</protein>
<feature type="region of interest" description="Disordered" evidence="1">
    <location>
        <begin position="72"/>
        <end position="98"/>
    </location>
</feature>
<feature type="region of interest" description="Disordered" evidence="1">
    <location>
        <begin position="381"/>
        <end position="411"/>
    </location>
</feature>
<dbReference type="AlphaFoldDB" id="A0A4Y7T0H2"/>
<sequence length="450" mass="49124">MANILTGIRNSFNTTASSFGSANPSDWSSKCEQQYGISTATIARTSSSISLAQGITDGGAGTSAPGTVDGPPAVPHGESYLQGDVGLGCPADSPDADRLGENSYAWRNYSSRMYDGEKRGGDMEHISCSVQTRQFTTAVAGKSMKVWIHEGIYNHPQPPPGGRLSTMQQDQVDEQMVKNPTALGSKERTLCHYPVIPTSSDSTTQREPFAGTYADAIILFMGEQFTSLPKEGQDRTREGFIKESEKATVGCTVYFLASARRPRDTSSSVPPSISNHSMEPMYTLINANTTNVQFELAVAAIQSDFPTAYRPYVFKFTPSQATTNQADETQRLWSDILSNEEKLDRVVKEGRDVHLTFESDEEMQAAILESIAMEKAMAAKPAHKKSAGSAPKPKTVAAAGAANRARREEESEELEIRNTATGLFLETSEVYARRSFIQNRQFLQVLHLQS</sequence>